<dbReference type="EMBL" id="AFPY01000104">
    <property type="protein sequence ID" value="EGQ14778.1"/>
    <property type="molecule type" value="Genomic_DNA"/>
</dbReference>
<dbReference type="HOGENOM" id="CLU_3156381_0_0_10"/>
<organism evidence="1 2">
    <name type="scientific">Prevotella pallens ATCC 700821</name>
    <dbReference type="NCBI Taxonomy" id="997353"/>
    <lineage>
        <taxon>Bacteria</taxon>
        <taxon>Pseudomonadati</taxon>
        <taxon>Bacteroidota</taxon>
        <taxon>Bacteroidia</taxon>
        <taxon>Bacteroidales</taxon>
        <taxon>Prevotellaceae</taxon>
        <taxon>Prevotella</taxon>
    </lineage>
</organism>
<comment type="caution">
    <text evidence="1">The sequence shown here is derived from an EMBL/GenBank/DDBJ whole genome shotgun (WGS) entry which is preliminary data.</text>
</comment>
<reference evidence="1 2" key="1">
    <citation type="submission" date="2011-04" db="EMBL/GenBank/DDBJ databases">
        <authorList>
            <person name="Muzny D."/>
            <person name="Qin X."/>
            <person name="Deng J."/>
            <person name="Jiang H."/>
            <person name="Liu Y."/>
            <person name="Qu J."/>
            <person name="Song X.-Z."/>
            <person name="Zhang L."/>
            <person name="Thornton R."/>
            <person name="Coyle M."/>
            <person name="Francisco L."/>
            <person name="Jackson L."/>
            <person name="Javaid M."/>
            <person name="Korchina V."/>
            <person name="Kovar C."/>
            <person name="Mata R."/>
            <person name="Mathew T."/>
            <person name="Ngo R."/>
            <person name="Nguyen L."/>
            <person name="Nguyen N."/>
            <person name="Okwuonu G."/>
            <person name="Ongeri F."/>
            <person name="Pham C."/>
            <person name="Simmons D."/>
            <person name="Wilczek-Boney K."/>
            <person name="Hale W."/>
            <person name="Jakkamsetti A."/>
            <person name="Pham P."/>
            <person name="Ruth R."/>
            <person name="San Lucas F."/>
            <person name="Warren J."/>
            <person name="Zhang J."/>
            <person name="Zhao Z."/>
            <person name="Zhou C."/>
            <person name="Zhu D."/>
            <person name="Lee S."/>
            <person name="Bess C."/>
            <person name="Blankenburg K."/>
            <person name="Forbes L."/>
            <person name="Fu Q."/>
            <person name="Gubbala S."/>
            <person name="Hirani K."/>
            <person name="Jayaseelan J.C."/>
            <person name="Lara F."/>
            <person name="Munidasa M."/>
            <person name="Palculict T."/>
            <person name="Patil S."/>
            <person name="Pu L.-L."/>
            <person name="Saada N."/>
            <person name="Tang L."/>
            <person name="Weissenberger G."/>
            <person name="Zhu Y."/>
            <person name="Hemphill L."/>
            <person name="Shang Y."/>
            <person name="Youmans B."/>
            <person name="Ayvaz T."/>
            <person name="Ross M."/>
            <person name="Santibanez J."/>
            <person name="Aqrawi P."/>
            <person name="Gross S."/>
            <person name="Joshi V."/>
            <person name="Fowler G."/>
            <person name="Nazareth L."/>
            <person name="Reid J."/>
            <person name="Worley K."/>
            <person name="Petrosino J."/>
            <person name="Highlander S."/>
            <person name="Gibbs R."/>
        </authorList>
    </citation>
    <scope>NUCLEOTIDE SEQUENCE [LARGE SCALE GENOMIC DNA]</scope>
    <source>
        <strain evidence="1 2">ATCC 700821</strain>
    </source>
</reference>
<protein>
    <submittedName>
        <fullName evidence="1">Uncharacterized protein</fullName>
    </submittedName>
</protein>
<gene>
    <name evidence="1" type="ORF">HMPREF9144_2022</name>
</gene>
<proteinExistence type="predicted"/>
<evidence type="ECO:0000313" key="2">
    <source>
        <dbReference type="Proteomes" id="UP000004123"/>
    </source>
</evidence>
<dbReference type="AlphaFoldDB" id="F9DK30"/>
<name>F9DK30_9BACT</name>
<accession>F9DK30</accession>
<sequence length="48" mass="5485">MYPQNGNPSAMFWQTVSSRRGGFIVPAYMKTPTKWQSVRNVLAIRSQP</sequence>
<dbReference type="Proteomes" id="UP000004123">
    <property type="component" value="Unassembled WGS sequence"/>
</dbReference>
<evidence type="ECO:0000313" key="1">
    <source>
        <dbReference type="EMBL" id="EGQ14778.1"/>
    </source>
</evidence>